<dbReference type="InterPro" id="IPR006016">
    <property type="entry name" value="UspA"/>
</dbReference>
<dbReference type="Proteomes" id="UP000070444">
    <property type="component" value="Unassembled WGS sequence"/>
</dbReference>
<keyword evidence="4" id="KW-1185">Reference proteome</keyword>
<dbReference type="OMA" id="FEWCESN"/>
<sequence>MSNPSTPESPTFPVLPLSRKRKILFVYEEPTDSRQSFEWCESNLFRPGQDYVCLFAIDPNANKFMDTSLFWTAAAEDYEVEDSERDKIKKENFVEKELEAIKIKLSAKNIPCQKLQSLNGDPKTLILKQAENMLADLIVVPPSHPNYFSKTVFGTLEDYIVKNSLCTVVVPKLKGYETKNPAATTSAPAPAPARQASAPAPAQESVIRLPSSADESKFDLV</sequence>
<dbReference type="EMBL" id="KQ964542">
    <property type="protein sequence ID" value="KXN69237.1"/>
    <property type="molecule type" value="Genomic_DNA"/>
</dbReference>
<evidence type="ECO:0000256" key="1">
    <source>
        <dbReference type="SAM" id="MobiDB-lite"/>
    </source>
</evidence>
<evidence type="ECO:0000259" key="2">
    <source>
        <dbReference type="Pfam" id="PF00582"/>
    </source>
</evidence>
<dbReference type="Pfam" id="PF00582">
    <property type="entry name" value="Usp"/>
    <property type="match status" value="1"/>
</dbReference>
<organism evidence="3 4">
    <name type="scientific">Conidiobolus coronatus (strain ATCC 28846 / CBS 209.66 / NRRL 28638)</name>
    <name type="common">Delacroixia coronata</name>
    <dbReference type="NCBI Taxonomy" id="796925"/>
    <lineage>
        <taxon>Eukaryota</taxon>
        <taxon>Fungi</taxon>
        <taxon>Fungi incertae sedis</taxon>
        <taxon>Zoopagomycota</taxon>
        <taxon>Entomophthoromycotina</taxon>
        <taxon>Entomophthoromycetes</taxon>
        <taxon>Entomophthorales</taxon>
        <taxon>Ancylistaceae</taxon>
        <taxon>Conidiobolus</taxon>
    </lineage>
</organism>
<feature type="compositionally biased region" description="Low complexity" evidence="1">
    <location>
        <begin position="181"/>
        <end position="203"/>
    </location>
</feature>
<feature type="region of interest" description="Disordered" evidence="1">
    <location>
        <begin position="179"/>
        <end position="221"/>
    </location>
</feature>
<name>A0A137P2I4_CONC2</name>
<reference evidence="3 4" key="1">
    <citation type="journal article" date="2015" name="Genome Biol. Evol.">
        <title>Phylogenomic analyses indicate that early fungi evolved digesting cell walls of algal ancestors of land plants.</title>
        <authorList>
            <person name="Chang Y."/>
            <person name="Wang S."/>
            <person name="Sekimoto S."/>
            <person name="Aerts A.L."/>
            <person name="Choi C."/>
            <person name="Clum A."/>
            <person name="LaButti K.M."/>
            <person name="Lindquist E.A."/>
            <person name="Yee Ngan C."/>
            <person name="Ohm R.A."/>
            <person name="Salamov A.A."/>
            <person name="Grigoriev I.V."/>
            <person name="Spatafora J.W."/>
            <person name="Berbee M.L."/>
        </authorList>
    </citation>
    <scope>NUCLEOTIDE SEQUENCE [LARGE SCALE GENOMIC DNA]</scope>
    <source>
        <strain evidence="3 4">NRRL 28638</strain>
    </source>
</reference>
<proteinExistence type="predicted"/>
<dbReference type="OrthoDB" id="843225at2759"/>
<dbReference type="SUPFAM" id="SSF52402">
    <property type="entry name" value="Adenine nucleotide alpha hydrolases-like"/>
    <property type="match status" value="1"/>
</dbReference>
<dbReference type="PANTHER" id="PTHR31964">
    <property type="entry name" value="ADENINE NUCLEOTIDE ALPHA HYDROLASES-LIKE SUPERFAMILY PROTEIN"/>
    <property type="match status" value="1"/>
</dbReference>
<dbReference type="Gene3D" id="3.40.50.620">
    <property type="entry name" value="HUPs"/>
    <property type="match status" value="1"/>
</dbReference>
<dbReference type="AlphaFoldDB" id="A0A137P2I4"/>
<dbReference type="InterPro" id="IPR014729">
    <property type="entry name" value="Rossmann-like_a/b/a_fold"/>
</dbReference>
<feature type="domain" description="UspA" evidence="2">
    <location>
        <begin position="21"/>
        <end position="170"/>
    </location>
</feature>
<accession>A0A137P2I4</accession>
<gene>
    <name evidence="3" type="ORF">CONCODRAFT_71613</name>
</gene>
<dbReference type="STRING" id="796925.A0A137P2I4"/>
<evidence type="ECO:0000313" key="3">
    <source>
        <dbReference type="EMBL" id="KXN69237.1"/>
    </source>
</evidence>
<evidence type="ECO:0000313" key="4">
    <source>
        <dbReference type="Proteomes" id="UP000070444"/>
    </source>
</evidence>
<protein>
    <recommendedName>
        <fullName evidence="2">UspA domain-containing protein</fullName>
    </recommendedName>
</protein>
<dbReference type="PANTHER" id="PTHR31964:SF113">
    <property type="entry name" value="USPA DOMAIN-CONTAINING PROTEIN"/>
    <property type="match status" value="1"/>
</dbReference>